<keyword evidence="3 7" id="KW-1133">Transmembrane helix</keyword>
<feature type="compositionally biased region" description="Basic and acidic residues" evidence="6">
    <location>
        <begin position="309"/>
        <end position="321"/>
    </location>
</feature>
<evidence type="ECO:0000313" key="11">
    <source>
        <dbReference type="Proteomes" id="UP000249723"/>
    </source>
</evidence>
<dbReference type="InterPro" id="IPR001623">
    <property type="entry name" value="DnaJ_domain"/>
</dbReference>
<feature type="signal peptide" evidence="8">
    <location>
        <begin position="1"/>
        <end position="22"/>
    </location>
</feature>
<dbReference type="GO" id="GO:0012505">
    <property type="term" value="C:endomembrane system"/>
    <property type="evidence" value="ECO:0007669"/>
    <property type="project" value="UniProtKB-SubCell"/>
</dbReference>
<dbReference type="Pfam" id="PF00226">
    <property type="entry name" value="DnaJ"/>
    <property type="match status" value="1"/>
</dbReference>
<dbReference type="PANTHER" id="PTHR44653:SF2">
    <property type="entry name" value="DNAJ HOMOLOG SUBFAMILY C MEMBER 1"/>
    <property type="match status" value="1"/>
</dbReference>
<organism evidence="10 11">
    <name type="scientific">Microbotryum saponariae</name>
    <dbReference type="NCBI Taxonomy" id="289078"/>
    <lineage>
        <taxon>Eukaryota</taxon>
        <taxon>Fungi</taxon>
        <taxon>Dikarya</taxon>
        <taxon>Basidiomycota</taxon>
        <taxon>Pucciniomycotina</taxon>
        <taxon>Microbotryomycetes</taxon>
        <taxon>Microbotryales</taxon>
        <taxon>Microbotryaceae</taxon>
        <taxon>Microbotryum</taxon>
    </lineage>
</organism>
<evidence type="ECO:0000256" key="5">
    <source>
        <dbReference type="ARBA" id="ARBA00037847"/>
    </source>
</evidence>
<dbReference type="STRING" id="289078.A0A2X0KIF1"/>
<dbReference type="PRINTS" id="PR00625">
    <property type="entry name" value="JDOMAIN"/>
</dbReference>
<evidence type="ECO:0000256" key="3">
    <source>
        <dbReference type="ARBA" id="ARBA00022989"/>
    </source>
</evidence>
<keyword evidence="2 8" id="KW-0732">Signal</keyword>
<evidence type="ECO:0000256" key="2">
    <source>
        <dbReference type="ARBA" id="ARBA00022729"/>
    </source>
</evidence>
<dbReference type="InterPro" id="IPR052606">
    <property type="entry name" value="DnaJ_domain_protein"/>
</dbReference>
<dbReference type="PROSITE" id="PS50076">
    <property type="entry name" value="DNAJ_2"/>
    <property type="match status" value="1"/>
</dbReference>
<accession>A0A2X0KIF1</accession>
<feature type="compositionally biased region" description="Polar residues" evidence="6">
    <location>
        <begin position="293"/>
        <end position="308"/>
    </location>
</feature>
<keyword evidence="4 7" id="KW-0472">Membrane</keyword>
<name>A0A2X0KIF1_9BASI</name>
<dbReference type="SMART" id="SM00271">
    <property type="entry name" value="DnaJ"/>
    <property type="match status" value="1"/>
</dbReference>
<dbReference type="AlphaFoldDB" id="A0A2X0KIF1"/>
<dbReference type="EMBL" id="FMWP01000018">
    <property type="protein sequence ID" value="SCZ92457.1"/>
    <property type="molecule type" value="Genomic_DNA"/>
</dbReference>
<evidence type="ECO:0000256" key="4">
    <source>
        <dbReference type="ARBA" id="ARBA00023136"/>
    </source>
</evidence>
<dbReference type="Gene3D" id="1.10.287.110">
    <property type="entry name" value="DnaJ domain"/>
    <property type="match status" value="1"/>
</dbReference>
<keyword evidence="11" id="KW-1185">Reference proteome</keyword>
<feature type="region of interest" description="Disordered" evidence="6">
    <location>
        <begin position="290"/>
        <end position="361"/>
    </location>
</feature>
<evidence type="ECO:0000256" key="8">
    <source>
        <dbReference type="SAM" id="SignalP"/>
    </source>
</evidence>
<dbReference type="Proteomes" id="UP000249723">
    <property type="component" value="Unassembled WGS sequence"/>
</dbReference>
<gene>
    <name evidence="10" type="ORF">BZ3500_MVSOF-1268-A1-R1_CHR5-2G07875</name>
</gene>
<dbReference type="PANTHER" id="PTHR44653">
    <property type="entry name" value="DNAJ HOMOLOG SUBFAMILY C MEMBER 1"/>
    <property type="match status" value="1"/>
</dbReference>
<evidence type="ECO:0000256" key="7">
    <source>
        <dbReference type="SAM" id="Phobius"/>
    </source>
</evidence>
<dbReference type="InterPro" id="IPR036869">
    <property type="entry name" value="J_dom_sf"/>
</dbReference>
<evidence type="ECO:0000256" key="1">
    <source>
        <dbReference type="ARBA" id="ARBA00022692"/>
    </source>
</evidence>
<keyword evidence="1 7" id="KW-0812">Transmembrane</keyword>
<dbReference type="CDD" id="cd06257">
    <property type="entry name" value="DnaJ"/>
    <property type="match status" value="1"/>
</dbReference>
<protein>
    <submittedName>
        <fullName evidence="10">BZ3500_MvSof-1268-A1-R1_Chr5-2g07875 protein</fullName>
    </submittedName>
</protein>
<proteinExistence type="predicted"/>
<feature type="transmembrane region" description="Helical" evidence="7">
    <location>
        <begin position="156"/>
        <end position="178"/>
    </location>
</feature>
<dbReference type="SUPFAM" id="SSF46565">
    <property type="entry name" value="Chaperone J-domain"/>
    <property type="match status" value="1"/>
</dbReference>
<feature type="chain" id="PRO_5030060022" evidence="8">
    <location>
        <begin position="23"/>
        <end position="361"/>
    </location>
</feature>
<evidence type="ECO:0000313" key="10">
    <source>
        <dbReference type="EMBL" id="SCZ92457.1"/>
    </source>
</evidence>
<reference evidence="11" key="1">
    <citation type="submission" date="2016-10" db="EMBL/GenBank/DDBJ databases">
        <authorList>
            <person name="Jeantristanb JTB J.-T."/>
            <person name="Ricardo R."/>
        </authorList>
    </citation>
    <scope>NUCLEOTIDE SEQUENCE [LARGE SCALE GENOMIC DNA]</scope>
</reference>
<evidence type="ECO:0000259" key="9">
    <source>
        <dbReference type="PROSITE" id="PS50076"/>
    </source>
</evidence>
<evidence type="ECO:0000256" key="6">
    <source>
        <dbReference type="SAM" id="MobiDB-lite"/>
    </source>
</evidence>
<comment type="subcellular location">
    <subcellularLocation>
        <location evidence="5">Endomembrane system</location>
        <topology evidence="5">Single-pass membrane protein</topology>
    </subcellularLocation>
</comment>
<feature type="domain" description="J" evidence="9">
    <location>
        <begin position="55"/>
        <end position="132"/>
    </location>
</feature>
<dbReference type="OrthoDB" id="413400at2759"/>
<sequence>MKLLRLLPTLLLGVAFSQGVLAWDNEDHEIFDIVSALEQAEGKGTTFCTSCLLSRSDSFVNVTKSATEKDITKAYRKLSLEMHPDKVGDDKVVADRFARLGTIVGILRDAEKRKRFVVSRDFESHRRYDFFYDHGVPKWRGTGYYYSRWRPGFGTVVASLLVFSCFVHYFILVVSYYISKMRIKVFHQQALEHAWGAGKKPLAGRKRLHLKTGDQGDPLGVPGINGGRPTAPGAIIQMVVEGTSVYVVEDGEEHLFSEANAKWPSASQTWVPRIIKNRSEWYAWATGHGPVADSSSNGQGEYETTTETRVNEKTGKKETVVVKKPKGPMRGVELQGKVGGRRRVVKPSKPVAPAKEEKKEK</sequence>